<feature type="compositionally biased region" description="Low complexity" evidence="7">
    <location>
        <begin position="1491"/>
        <end position="1508"/>
    </location>
</feature>
<keyword evidence="9" id="KW-0732">Signal</keyword>
<protein>
    <recommendedName>
        <fullName evidence="16">Polycystin cation channel PKD1/PKD2 domain-containing protein</fullName>
    </recommendedName>
</protein>
<feature type="transmembrane region" description="Helical" evidence="8">
    <location>
        <begin position="1371"/>
        <end position="1397"/>
    </location>
</feature>
<evidence type="ECO:0000256" key="1">
    <source>
        <dbReference type="ARBA" id="ARBA00004141"/>
    </source>
</evidence>
<keyword evidence="4 8" id="KW-1133">Transmembrane helix</keyword>
<feature type="domain" description="Polycystin cation channel PKD1/PKD2" evidence="10">
    <location>
        <begin position="379"/>
        <end position="594"/>
    </location>
</feature>
<feature type="transmembrane region" description="Helical" evidence="8">
    <location>
        <begin position="470"/>
        <end position="489"/>
    </location>
</feature>
<evidence type="ECO:0000313" key="13">
    <source>
        <dbReference type="EMBL" id="CAE8633782.1"/>
    </source>
</evidence>
<feature type="chain" id="PRO_5036222039" description="Polycystin cation channel PKD1/PKD2 domain-containing protein" evidence="9">
    <location>
        <begin position="30"/>
        <end position="1789"/>
    </location>
</feature>
<keyword evidence="15" id="KW-1185">Reference proteome</keyword>
<evidence type="ECO:0000313" key="12">
    <source>
        <dbReference type="EMBL" id="CAE8604759.1"/>
    </source>
</evidence>
<comment type="caution">
    <text evidence="13">The sequence shown here is derived from an EMBL/GenBank/DDBJ whole genome shotgun (WGS) entry which is preliminary data.</text>
</comment>
<feature type="transmembrane region" description="Helical" evidence="8">
    <location>
        <begin position="1301"/>
        <end position="1329"/>
    </location>
</feature>
<evidence type="ECO:0000256" key="7">
    <source>
        <dbReference type="SAM" id="MobiDB-lite"/>
    </source>
</evidence>
<feature type="coiled-coil region" evidence="6">
    <location>
        <begin position="1757"/>
        <end position="1784"/>
    </location>
</feature>
<proteinExistence type="inferred from homology"/>
<dbReference type="EMBL" id="CAJNNV010016898">
    <property type="protein sequence ID" value="CAE8604759.1"/>
    <property type="molecule type" value="Genomic_DNA"/>
</dbReference>
<evidence type="ECO:0000256" key="2">
    <source>
        <dbReference type="ARBA" id="ARBA00007200"/>
    </source>
</evidence>
<feature type="region of interest" description="Disordered" evidence="7">
    <location>
        <begin position="1580"/>
        <end position="1609"/>
    </location>
</feature>
<accession>A0A813H7Y0</accession>
<dbReference type="Proteomes" id="UP000626109">
    <property type="component" value="Unassembled WGS sequence"/>
</dbReference>
<evidence type="ECO:0000259" key="11">
    <source>
        <dbReference type="Pfam" id="PF20519"/>
    </source>
</evidence>
<evidence type="ECO:0000256" key="5">
    <source>
        <dbReference type="ARBA" id="ARBA00023136"/>
    </source>
</evidence>
<dbReference type="Pfam" id="PF08016">
    <property type="entry name" value="PKD_channel"/>
    <property type="match status" value="2"/>
</dbReference>
<organism evidence="13 14">
    <name type="scientific">Polarella glacialis</name>
    <name type="common">Dinoflagellate</name>
    <dbReference type="NCBI Taxonomy" id="89957"/>
    <lineage>
        <taxon>Eukaryota</taxon>
        <taxon>Sar</taxon>
        <taxon>Alveolata</taxon>
        <taxon>Dinophyceae</taxon>
        <taxon>Suessiales</taxon>
        <taxon>Suessiaceae</taxon>
        <taxon>Polarella</taxon>
    </lineage>
</organism>
<dbReference type="InterPro" id="IPR046791">
    <property type="entry name" value="Polycystin_dom"/>
</dbReference>
<keyword evidence="5 8" id="KW-0472">Membrane</keyword>
<gene>
    <name evidence="12" type="ORF">PGLA1383_LOCUS22905</name>
    <name evidence="13" type="ORF">PGLA2088_LOCUS1346</name>
</gene>
<feature type="region of interest" description="Disordered" evidence="7">
    <location>
        <begin position="1471"/>
        <end position="1552"/>
    </location>
</feature>
<evidence type="ECO:0000256" key="9">
    <source>
        <dbReference type="SAM" id="SignalP"/>
    </source>
</evidence>
<dbReference type="OMA" id="ARINAMG"/>
<evidence type="ECO:0000256" key="6">
    <source>
        <dbReference type="SAM" id="Coils"/>
    </source>
</evidence>
<feature type="transmembrane region" description="Helical" evidence="8">
    <location>
        <begin position="510"/>
        <end position="532"/>
    </location>
</feature>
<evidence type="ECO:0008006" key="16">
    <source>
        <dbReference type="Google" id="ProtNLM"/>
    </source>
</evidence>
<evidence type="ECO:0000256" key="4">
    <source>
        <dbReference type="ARBA" id="ARBA00022989"/>
    </source>
</evidence>
<dbReference type="InterPro" id="IPR051223">
    <property type="entry name" value="Polycystin"/>
</dbReference>
<dbReference type="PANTHER" id="PTHR10877">
    <property type="entry name" value="POLYCYSTIN FAMILY MEMBER"/>
    <property type="match status" value="1"/>
</dbReference>
<evidence type="ECO:0000313" key="14">
    <source>
        <dbReference type="Proteomes" id="UP000626109"/>
    </source>
</evidence>
<comment type="subcellular location">
    <subcellularLocation>
        <location evidence="1">Membrane</location>
        <topology evidence="1">Multi-pass membrane protein</topology>
    </subcellularLocation>
</comment>
<comment type="similarity">
    <text evidence="2">Belongs to the polycystin family.</text>
</comment>
<feature type="compositionally biased region" description="Basic and acidic residues" evidence="7">
    <location>
        <begin position="1538"/>
        <end position="1548"/>
    </location>
</feature>
<dbReference type="EMBL" id="CAJNNW010001019">
    <property type="protein sequence ID" value="CAE8633782.1"/>
    <property type="molecule type" value="Genomic_DNA"/>
</dbReference>
<dbReference type="PANTHER" id="PTHR10877:SF183">
    <property type="entry name" value="AT14535P-RELATED"/>
    <property type="match status" value="1"/>
</dbReference>
<feature type="transmembrane region" description="Helical" evidence="8">
    <location>
        <begin position="376"/>
        <end position="393"/>
    </location>
</feature>
<keyword evidence="3 8" id="KW-0812">Transmembrane</keyword>
<dbReference type="Proteomes" id="UP000654075">
    <property type="component" value="Unassembled WGS sequence"/>
</dbReference>
<feature type="transmembrane region" description="Helical" evidence="8">
    <location>
        <begin position="1205"/>
        <end position="1230"/>
    </location>
</feature>
<feature type="transmembrane region" description="Helical" evidence="8">
    <location>
        <begin position="571"/>
        <end position="593"/>
    </location>
</feature>
<feature type="signal peptide" evidence="9">
    <location>
        <begin position="1"/>
        <end position="29"/>
    </location>
</feature>
<dbReference type="Pfam" id="PF20519">
    <property type="entry name" value="Polycystin_dom"/>
    <property type="match status" value="1"/>
</dbReference>
<feature type="domain" description="Polycystin" evidence="11">
    <location>
        <begin position="237"/>
        <end position="365"/>
    </location>
</feature>
<evidence type="ECO:0000259" key="10">
    <source>
        <dbReference type="Pfam" id="PF08016"/>
    </source>
</evidence>
<feature type="compositionally biased region" description="Acidic residues" evidence="7">
    <location>
        <begin position="1513"/>
        <end position="1536"/>
    </location>
</feature>
<feature type="region of interest" description="Disordered" evidence="7">
    <location>
        <begin position="668"/>
        <end position="699"/>
    </location>
</feature>
<evidence type="ECO:0000256" key="8">
    <source>
        <dbReference type="SAM" id="Phobius"/>
    </source>
</evidence>
<feature type="transmembrane region" description="Helical" evidence="8">
    <location>
        <begin position="414"/>
        <end position="440"/>
    </location>
</feature>
<sequence length="1789" mass="202186">MSSPLVHAFMYMVFALSLLILTFWQGVHVSSEVYQAVVSRFLTSPWKLHPARYIYDVKGGPQVYEWLDQVFVPQLYLDQPEMGQGQGYCSVGSPCLLAEGNADSPEECSGSLQPGDRNCATSLGPAASCCEPCSGPQCPSIQINTEVGKKSANTSVTDLSASCADEMPAWLSQLSQWTSDDRPSTVPDPEISFCPERLSKVDVDISLKEEGMNQQLNVGLYNRALMGRITLKRRKLHPFDSKSFANPYQRILKQQKVYADRYDPENEDTDSFGQFKRYTYEENAGYKSAGGFVEHLNFDQPRSVIQKQLSALNRDSWFNLKQGSLTVEMLLFNGNVDKLIYVSFVIEHDHSGQAEVSVSANCLKLSVHDLDKWESWARFMLYIIILVCFTVFLKNEIEDMSADVTSYFTHVMGIIHVVSFGLCAYCILTYAMIVCSFTFLNFSLPISPIASERNLEFQNLASLADMQATFMVWVSTNTGLICVQAIALMSNLAPHWSLILITISRMRKHLLAFLAILVVLMLGFVQAGMLLFGESFLHFSDFLRGIVSGVQMVNGQGNYTSLQEAHPGAGYMYFLMFHICFLIFKTVLLSIIINGYIFERRSLENAGSADTYPLRRFVRSTKAWLNQYSAFIRRCAASFQALFFGGRSRMGGQTARVNFENVAKLQDKRATKPRKRNVIYEQKAEDDDPAAEAPQGGEVKHQGGMIAADVKLRVVPPFFPDGMMHFYVESVANDGPAMDFKVQKDFRLISIQAEGATDRERFRNPKGFSEDPQKILIDLRRPAEDPQKKLPVRLEFEGKARLCSYECVLVLLLCIVFLLFSLNVSRVYDSYSSAESHRELHYGPTWYSHNPTRALDVNSVHTLKATRDWFKAGILDNEVACVLPLAGGMCGGEHPGEDNVAGKFREGWAFWAGANTSEELGLSFGQGNSELRFLRPGERPKAAEGMSLGAVPNQKRTGTVSGLSAVTTTVNIGPSNRGFMPNNHVRLTMQLPCFQKNPQERFSNGYPWVMDPALLSMDCANEKCMQKMMNSKRECYDRHGQLRDHRLALGKLSKLRYEFSQAGTFGELGGIAIGMGSTRREAMLLYDLVEKDSLLPISMVFEFVTYSGDYDLFTYTTAKFWLRDSGLLQREIHSVVFPLNIFSMGAEPDRQQKTAMNWAFFACYVLISVLFTIHVLGDFLLQLSITTANNRPWYMFPRDYLQDDIWNALDIVCVVMNILVIESIVSFMLIDGTFSLKEGFRSWTQDYEFKTEVGLDDADPFQYFSTAATLYEKFTNLAAINGLMVMIRFTKFCRSLASLRLVLTTLAAAIHELFTIIAIIAMVMVAFVFMMHTRFGIPFARYGTLQLTAQEIFLFLVGQFDTDDLYQAYPIYFTVVFILYEAVFFLILSIFLAAIIFRWQDTRRDAEDFSIAGAFRTVRDSVQISKYFQKQAHGQDQDQVLVTLDAEFWQKKSILSHLASLEDTGRIRITQAADGEGQRGRRLRNSSGGETITTRTTTTTTITTTTRTSGGEGDPEGDLEGDLEAAEGEDPEEGDADGGGRDGDRAGDDAATWRPFNFERAEDRKRFIQVFKKAHMELASQLSRKVDSRSTAQPDGEEEPVLLKTSPGGMNLVEDEETRVSAMLRDEDAKLEMVGIIERPQSEQTVEFIESNLNGQLETSKPADEIWLDAVLTVLEEVDSLRKLQKFFLPMPMIFPKKAQDWGAFNQKKMKMERRLNMFLRWMQEEARVQHYKFLKEMAVSKERVLKQQSLVLADYLQTLDHQIEKLQDEMKILERKNASMRSHVSPLL</sequence>
<keyword evidence="6" id="KW-0175">Coiled coil</keyword>
<dbReference type="GO" id="GO:0016020">
    <property type="term" value="C:membrane"/>
    <property type="evidence" value="ECO:0007669"/>
    <property type="project" value="UniProtKB-SubCell"/>
</dbReference>
<dbReference type="OrthoDB" id="422888at2759"/>
<feature type="transmembrane region" description="Helical" evidence="8">
    <location>
        <begin position="1158"/>
        <end position="1184"/>
    </location>
</feature>
<name>A0A813H7Y0_POLGL</name>
<feature type="transmembrane region" description="Helical" evidence="8">
    <location>
        <begin position="802"/>
        <end position="822"/>
    </location>
</feature>
<dbReference type="InterPro" id="IPR013122">
    <property type="entry name" value="PKD1_2_channel"/>
</dbReference>
<evidence type="ECO:0000313" key="15">
    <source>
        <dbReference type="Proteomes" id="UP000654075"/>
    </source>
</evidence>
<feature type="domain" description="Polycystin cation channel PKD1/PKD2" evidence="10">
    <location>
        <begin position="1198"/>
        <end position="1396"/>
    </location>
</feature>
<evidence type="ECO:0000256" key="3">
    <source>
        <dbReference type="ARBA" id="ARBA00022692"/>
    </source>
</evidence>
<reference evidence="13" key="1">
    <citation type="submission" date="2021-02" db="EMBL/GenBank/DDBJ databases">
        <authorList>
            <person name="Dougan E. K."/>
            <person name="Rhodes N."/>
            <person name="Thang M."/>
            <person name="Chan C."/>
        </authorList>
    </citation>
    <scope>NUCLEOTIDE SEQUENCE</scope>
</reference>
<dbReference type="Gene3D" id="1.10.287.70">
    <property type="match status" value="1"/>
</dbReference>